<evidence type="ECO:0000256" key="6">
    <source>
        <dbReference type="ARBA" id="ARBA00022777"/>
    </source>
</evidence>
<keyword evidence="10" id="KW-0812">Transmembrane</keyword>
<dbReference type="PANTHER" id="PTHR24421">
    <property type="entry name" value="NITRATE/NITRITE SENSOR PROTEIN NARX-RELATED"/>
    <property type="match status" value="1"/>
</dbReference>
<evidence type="ECO:0000256" key="8">
    <source>
        <dbReference type="ARBA" id="ARBA00023012"/>
    </source>
</evidence>
<keyword evidence="10" id="KW-0472">Membrane</keyword>
<evidence type="ECO:0000313" key="13">
    <source>
        <dbReference type="Proteomes" id="UP001197247"/>
    </source>
</evidence>
<reference evidence="12 13" key="1">
    <citation type="submission" date="2021-05" db="EMBL/GenBank/DDBJ databases">
        <title>Kineosporia and Streptomyces sp. nov. two new marine actinobacteria isolated from Coral.</title>
        <authorList>
            <person name="Buangrab K."/>
            <person name="Sutthacheep M."/>
            <person name="Yeemin T."/>
            <person name="Harunari E."/>
            <person name="Igarashi Y."/>
            <person name="Kanchanasin P."/>
            <person name="Tanasupawat S."/>
            <person name="Phongsopitanun W."/>
        </authorList>
    </citation>
    <scope>NUCLEOTIDE SEQUENCE [LARGE SCALE GENOMIC DNA]</scope>
    <source>
        <strain evidence="12 13">J2-2</strain>
    </source>
</reference>
<feature type="transmembrane region" description="Helical" evidence="10">
    <location>
        <begin position="83"/>
        <end position="106"/>
    </location>
</feature>
<evidence type="ECO:0000256" key="4">
    <source>
        <dbReference type="ARBA" id="ARBA00022679"/>
    </source>
</evidence>
<evidence type="ECO:0000256" key="7">
    <source>
        <dbReference type="ARBA" id="ARBA00022840"/>
    </source>
</evidence>
<evidence type="ECO:0000259" key="11">
    <source>
        <dbReference type="Pfam" id="PF07730"/>
    </source>
</evidence>
<dbReference type="Pfam" id="PF07730">
    <property type="entry name" value="HisKA_3"/>
    <property type="match status" value="1"/>
</dbReference>
<evidence type="ECO:0000256" key="10">
    <source>
        <dbReference type="SAM" id="Phobius"/>
    </source>
</evidence>
<dbReference type="Proteomes" id="UP001197247">
    <property type="component" value="Unassembled WGS sequence"/>
</dbReference>
<dbReference type="RefSeq" id="WP_214159849.1">
    <property type="nucleotide sequence ID" value="NZ_JAHBAY010000016.1"/>
</dbReference>
<accession>A0ABS5TQC3</accession>
<evidence type="ECO:0000256" key="5">
    <source>
        <dbReference type="ARBA" id="ARBA00022741"/>
    </source>
</evidence>
<keyword evidence="13" id="KW-1185">Reference proteome</keyword>
<dbReference type="SUPFAM" id="SSF55874">
    <property type="entry name" value="ATPase domain of HSP90 chaperone/DNA topoisomerase II/histidine kinase"/>
    <property type="match status" value="1"/>
</dbReference>
<feature type="domain" description="Signal transduction histidine kinase subgroup 3 dimerisation and phosphoacceptor" evidence="11">
    <location>
        <begin position="200"/>
        <end position="228"/>
    </location>
</feature>
<dbReference type="Gene3D" id="3.30.565.10">
    <property type="entry name" value="Histidine kinase-like ATPase, C-terminal domain"/>
    <property type="match status" value="1"/>
</dbReference>
<comment type="catalytic activity">
    <reaction evidence="1">
        <text>ATP + protein L-histidine = ADP + protein N-phospho-L-histidine.</text>
        <dbReference type="EC" id="2.7.13.3"/>
    </reaction>
</comment>
<protein>
    <recommendedName>
        <fullName evidence="2">histidine kinase</fullName>
        <ecNumber evidence="2">2.7.13.3</ecNumber>
    </recommendedName>
</protein>
<evidence type="ECO:0000256" key="3">
    <source>
        <dbReference type="ARBA" id="ARBA00022553"/>
    </source>
</evidence>
<feature type="transmembrane region" description="Helical" evidence="10">
    <location>
        <begin position="57"/>
        <end position="77"/>
    </location>
</feature>
<keyword evidence="6" id="KW-0418">Kinase</keyword>
<feature type="transmembrane region" description="Helical" evidence="10">
    <location>
        <begin position="148"/>
        <end position="169"/>
    </location>
</feature>
<dbReference type="Gene3D" id="1.20.5.1930">
    <property type="match status" value="1"/>
</dbReference>
<keyword evidence="10" id="KW-1133">Transmembrane helix</keyword>
<dbReference type="EMBL" id="JAHBAY010000016">
    <property type="protein sequence ID" value="MBT0773313.1"/>
    <property type="molecule type" value="Genomic_DNA"/>
</dbReference>
<proteinExistence type="predicted"/>
<keyword evidence="8" id="KW-0902">Two-component regulatory system</keyword>
<keyword evidence="3" id="KW-0597">Phosphoprotein</keyword>
<sequence length="546" mass="57774">MMTTGTYRRHASAAVVRAIRGTSWQRLTYETGLALVCGLGTAALHFSLTYDPPRDSFPVAAGYAVLGLFASLALVPLRLVRPVTALLVCSLLAVAMGGVSLALVPLSASVGYRAWQAVPIVVTYLTALVCCVAGIHRVSGTPLLTSSLLGVMEFSAFVLLPGAVAAMIAQRRLLVMTMHQRNLELHAERRLAVGQAQTRERNRIAAELHDSLGHRLTLISLYAGGLAQAPAVPGTPPPASPGENAVAPVESPERQQALSLLRDTSAQAMGELRQILRILHQDGDGETGGRSMAEVEETVTSARGTGTHVDLVRVGVSRPLSLLAEHAGYRVVQEGLTNALKHAGGAPVRVEVRYEDDALFVEVRNRPGRPYQGTSTGQGLAGLAERVRLAGGVLSSGATDDGGFRIGAVLPYDAEIPGAAVNPEGDFPQELARNTRRQRIGALAVIGAVVLSLGSCVGSFVAPIPPDPVSQAGFDEVRVGDSEEWVRQLLPGSSWYTEEPEPGEVCEVYIADDEVEPTAPGAVEVHFTFCFRGGELVSKRADDITD</sequence>
<dbReference type="InterPro" id="IPR050482">
    <property type="entry name" value="Sensor_HK_TwoCompSys"/>
</dbReference>
<keyword evidence="5" id="KW-0547">Nucleotide-binding</keyword>
<comment type="caution">
    <text evidence="12">The sequence shown here is derived from an EMBL/GenBank/DDBJ whole genome shotgun (WGS) entry which is preliminary data.</text>
</comment>
<feature type="transmembrane region" description="Helical" evidence="10">
    <location>
        <begin position="32"/>
        <end position="50"/>
    </location>
</feature>
<keyword evidence="4" id="KW-0808">Transferase</keyword>
<evidence type="ECO:0000256" key="9">
    <source>
        <dbReference type="SAM" id="MobiDB-lite"/>
    </source>
</evidence>
<feature type="region of interest" description="Disordered" evidence="9">
    <location>
        <begin position="230"/>
        <end position="249"/>
    </location>
</feature>
<dbReference type="CDD" id="cd16917">
    <property type="entry name" value="HATPase_UhpB-NarQ-NarX-like"/>
    <property type="match status" value="1"/>
</dbReference>
<name>A0ABS5TQC3_9ACTN</name>
<evidence type="ECO:0000256" key="2">
    <source>
        <dbReference type="ARBA" id="ARBA00012438"/>
    </source>
</evidence>
<evidence type="ECO:0000313" key="12">
    <source>
        <dbReference type="EMBL" id="MBT0773313.1"/>
    </source>
</evidence>
<dbReference type="PANTHER" id="PTHR24421:SF10">
    <property type="entry name" value="NITRATE_NITRITE SENSOR PROTEIN NARQ"/>
    <property type="match status" value="1"/>
</dbReference>
<gene>
    <name evidence="12" type="ORF">KIH74_30490</name>
</gene>
<dbReference type="InterPro" id="IPR036890">
    <property type="entry name" value="HATPase_C_sf"/>
</dbReference>
<dbReference type="EC" id="2.7.13.3" evidence="2"/>
<evidence type="ECO:0000256" key="1">
    <source>
        <dbReference type="ARBA" id="ARBA00000085"/>
    </source>
</evidence>
<keyword evidence="7" id="KW-0067">ATP-binding</keyword>
<dbReference type="InterPro" id="IPR011712">
    <property type="entry name" value="Sig_transdc_His_kin_sub3_dim/P"/>
</dbReference>
<feature type="transmembrane region" description="Helical" evidence="10">
    <location>
        <begin position="118"/>
        <end position="136"/>
    </location>
</feature>
<organism evidence="12 13">
    <name type="scientific">Kineosporia corallincola</name>
    <dbReference type="NCBI Taxonomy" id="2835133"/>
    <lineage>
        <taxon>Bacteria</taxon>
        <taxon>Bacillati</taxon>
        <taxon>Actinomycetota</taxon>
        <taxon>Actinomycetes</taxon>
        <taxon>Kineosporiales</taxon>
        <taxon>Kineosporiaceae</taxon>
        <taxon>Kineosporia</taxon>
    </lineage>
</organism>